<dbReference type="HOGENOM" id="CLU_3273375_0_0_10"/>
<feature type="region of interest" description="Disordered" evidence="1">
    <location>
        <begin position="1"/>
        <end position="41"/>
    </location>
</feature>
<dbReference type="EMBL" id="CP003178">
    <property type="protein sequence ID" value="AEW01080.1"/>
    <property type="molecule type" value="Genomic_DNA"/>
</dbReference>
<reference evidence="2 3" key="1">
    <citation type="submission" date="2011-12" db="EMBL/GenBank/DDBJ databases">
        <title>The complete genome of Niastella koreensis GR20-10.</title>
        <authorList>
            <consortium name="US DOE Joint Genome Institute (JGI-PGF)"/>
            <person name="Lucas S."/>
            <person name="Han J."/>
            <person name="Lapidus A."/>
            <person name="Bruce D."/>
            <person name="Goodwin L."/>
            <person name="Pitluck S."/>
            <person name="Peters L."/>
            <person name="Kyrpides N."/>
            <person name="Mavromatis K."/>
            <person name="Ivanova N."/>
            <person name="Mikhailova N."/>
            <person name="Davenport K."/>
            <person name="Saunders E."/>
            <person name="Detter J.C."/>
            <person name="Tapia R."/>
            <person name="Han C."/>
            <person name="Land M."/>
            <person name="Hauser L."/>
            <person name="Markowitz V."/>
            <person name="Cheng J.-F."/>
            <person name="Hugenholtz P."/>
            <person name="Woyke T."/>
            <person name="Wu D."/>
            <person name="Tindall B."/>
            <person name="Pomrenke H."/>
            <person name="Brambilla E."/>
            <person name="Klenk H.-P."/>
            <person name="Eisen J.A."/>
        </authorList>
    </citation>
    <scope>NUCLEOTIDE SEQUENCE [LARGE SCALE GENOMIC DNA]</scope>
    <source>
        <strain evidence="3">DSM 17620 / KACC 11465 / NBRC 106392 / GR20-10</strain>
    </source>
</reference>
<protein>
    <submittedName>
        <fullName evidence="2">Uncharacterized protein</fullName>
    </submittedName>
</protein>
<feature type="compositionally biased region" description="Basic and acidic residues" evidence="1">
    <location>
        <begin position="1"/>
        <end position="14"/>
    </location>
</feature>
<gene>
    <name evidence="2" type="ordered locus">Niako_4832</name>
</gene>
<dbReference type="AlphaFoldDB" id="G8TRE9"/>
<evidence type="ECO:0000256" key="1">
    <source>
        <dbReference type="SAM" id="MobiDB-lite"/>
    </source>
</evidence>
<dbReference type="KEGG" id="nko:Niako_4832"/>
<name>G8TRE9_NIAKG</name>
<organism evidence="2 3">
    <name type="scientific">Niastella koreensis (strain DSM 17620 / KACC 11465 / NBRC 106392 / GR20-10)</name>
    <dbReference type="NCBI Taxonomy" id="700598"/>
    <lineage>
        <taxon>Bacteria</taxon>
        <taxon>Pseudomonadati</taxon>
        <taxon>Bacteroidota</taxon>
        <taxon>Chitinophagia</taxon>
        <taxon>Chitinophagales</taxon>
        <taxon>Chitinophagaceae</taxon>
        <taxon>Niastella</taxon>
    </lineage>
</organism>
<accession>G8TRE9</accession>
<evidence type="ECO:0000313" key="3">
    <source>
        <dbReference type="Proteomes" id="UP000005438"/>
    </source>
</evidence>
<evidence type="ECO:0000313" key="2">
    <source>
        <dbReference type="EMBL" id="AEW01080.1"/>
    </source>
</evidence>
<dbReference type="Proteomes" id="UP000005438">
    <property type="component" value="Chromosome"/>
</dbReference>
<sequence>MTEKEFQDEVDRIYSRGNKNGGPIGAAPQAGSASFGRGLKP</sequence>
<proteinExistence type="predicted"/>